<dbReference type="CDD" id="cd04301">
    <property type="entry name" value="NAT_SF"/>
    <property type="match status" value="1"/>
</dbReference>
<dbReference type="InterPro" id="IPR031165">
    <property type="entry name" value="GNAT_YJDJ"/>
</dbReference>
<feature type="domain" description="N-acetyltransferase" evidence="1">
    <location>
        <begin position="1"/>
        <end position="92"/>
    </location>
</feature>
<sequence>MNFTYEPGRLFHETDGIVDAEILFPAILGGKVWSIDHTYVDPSLRGQGIAGQLLAEVVERAKKADVQLKPVCTYARQAFFRNEEYQKLAYKD</sequence>
<gene>
    <name evidence="3" type="ORF">GA0061074_1063</name>
</gene>
<dbReference type="Proteomes" id="UP000199268">
    <property type="component" value="Unassembled WGS sequence"/>
</dbReference>
<dbReference type="PROSITE" id="PS51729">
    <property type="entry name" value="GNAT_YJDJ"/>
    <property type="match status" value="1"/>
</dbReference>
<evidence type="ECO:0000259" key="2">
    <source>
        <dbReference type="PROSITE" id="PS51729"/>
    </source>
</evidence>
<dbReference type="SUPFAM" id="SSF55729">
    <property type="entry name" value="Acyl-CoA N-acyltransferases (Nat)"/>
    <property type="match status" value="1"/>
</dbReference>
<dbReference type="STRING" id="1505725.GA0061074_1063"/>
<dbReference type="RefSeq" id="WP_092462471.1">
    <property type="nucleotide sequence ID" value="NZ_BJEE01000001.1"/>
</dbReference>
<proteinExistence type="predicted"/>
<dbReference type="InterPro" id="IPR045057">
    <property type="entry name" value="Gcn5-rel_NAT"/>
</dbReference>
<organism evidence="3 4">
    <name type="scientific">Weissella bombi</name>
    <dbReference type="NCBI Taxonomy" id="1505725"/>
    <lineage>
        <taxon>Bacteria</taxon>
        <taxon>Bacillati</taxon>
        <taxon>Bacillota</taxon>
        <taxon>Bacilli</taxon>
        <taxon>Lactobacillales</taxon>
        <taxon>Lactobacillaceae</taxon>
        <taxon>Weissella</taxon>
    </lineage>
</organism>
<dbReference type="InterPro" id="IPR000182">
    <property type="entry name" value="GNAT_dom"/>
</dbReference>
<reference evidence="4" key="1">
    <citation type="submission" date="2016-08" db="EMBL/GenBank/DDBJ databases">
        <authorList>
            <person name="Varghese N."/>
            <person name="Submissions Spin"/>
        </authorList>
    </citation>
    <scope>NUCLEOTIDE SEQUENCE [LARGE SCALE GENOMIC DNA]</scope>
    <source>
        <strain evidence="4">R-53094</strain>
    </source>
</reference>
<dbReference type="OrthoDB" id="9793389at2"/>
<dbReference type="GO" id="GO:0016747">
    <property type="term" value="F:acyltransferase activity, transferring groups other than amino-acyl groups"/>
    <property type="evidence" value="ECO:0007669"/>
    <property type="project" value="InterPro"/>
</dbReference>
<dbReference type="Gene3D" id="3.40.630.30">
    <property type="match status" value="1"/>
</dbReference>
<dbReference type="PANTHER" id="PTHR31435">
    <property type="entry name" value="PROTEIN NATD1"/>
    <property type="match status" value="1"/>
</dbReference>
<dbReference type="PROSITE" id="PS51186">
    <property type="entry name" value="GNAT"/>
    <property type="match status" value="1"/>
</dbReference>
<evidence type="ECO:0000313" key="4">
    <source>
        <dbReference type="Proteomes" id="UP000199268"/>
    </source>
</evidence>
<protein>
    <submittedName>
        <fullName evidence="3">Uncharacterized protein</fullName>
    </submittedName>
</protein>
<dbReference type="Pfam" id="PF14542">
    <property type="entry name" value="Acetyltransf_CG"/>
    <property type="match status" value="1"/>
</dbReference>
<dbReference type="EMBL" id="FMAO01000006">
    <property type="protein sequence ID" value="SCB95180.1"/>
    <property type="molecule type" value="Genomic_DNA"/>
</dbReference>
<keyword evidence="4" id="KW-1185">Reference proteome</keyword>
<evidence type="ECO:0000313" key="3">
    <source>
        <dbReference type="EMBL" id="SCB95180.1"/>
    </source>
</evidence>
<accession>A0A1C4AKT5</accession>
<feature type="domain" description="N-acetyltransferase" evidence="2">
    <location>
        <begin position="2"/>
        <end position="90"/>
    </location>
</feature>
<dbReference type="AlphaFoldDB" id="A0A1C4AKT5"/>
<dbReference type="PANTHER" id="PTHR31435:SF10">
    <property type="entry name" value="BSR4717 PROTEIN"/>
    <property type="match status" value="1"/>
</dbReference>
<dbReference type="InterPro" id="IPR016181">
    <property type="entry name" value="Acyl_CoA_acyltransferase"/>
</dbReference>
<name>A0A1C4AKT5_9LACO</name>
<evidence type="ECO:0000259" key="1">
    <source>
        <dbReference type="PROSITE" id="PS51186"/>
    </source>
</evidence>